<evidence type="ECO:0008006" key="13">
    <source>
        <dbReference type="Google" id="ProtNLM"/>
    </source>
</evidence>
<reference evidence="12" key="1">
    <citation type="journal article" date="2018" name="Nat. Microbiol.">
        <title>Leveraging single-cell genomics to expand the fungal tree of life.</title>
        <authorList>
            <person name="Ahrendt S.R."/>
            <person name="Quandt C.A."/>
            <person name="Ciobanu D."/>
            <person name="Clum A."/>
            <person name="Salamov A."/>
            <person name="Andreopoulos B."/>
            <person name="Cheng J.F."/>
            <person name="Woyke T."/>
            <person name="Pelin A."/>
            <person name="Henrissat B."/>
            <person name="Reynolds N.K."/>
            <person name="Benny G.L."/>
            <person name="Smith M.E."/>
            <person name="James T.Y."/>
            <person name="Grigoriev I.V."/>
        </authorList>
    </citation>
    <scope>NUCLEOTIDE SEQUENCE [LARGE SCALE GENOMIC DNA]</scope>
    <source>
        <strain evidence="12">Benny S71-1</strain>
    </source>
</reference>
<feature type="transmembrane region" description="Helical" evidence="7">
    <location>
        <begin position="457"/>
        <end position="479"/>
    </location>
</feature>
<dbReference type="InterPro" id="IPR032880">
    <property type="entry name" value="CSC1/OSCA1-like_N"/>
</dbReference>
<keyword evidence="6 7" id="KW-0472">Membrane</keyword>
<comment type="subcellular location">
    <subcellularLocation>
        <location evidence="1">Membrane</location>
        <topology evidence="1">Multi-pass membrane protein</topology>
    </subcellularLocation>
</comment>
<feature type="transmembrane region" description="Helical" evidence="7">
    <location>
        <begin position="511"/>
        <end position="537"/>
    </location>
</feature>
<feature type="transmembrane region" description="Helical" evidence="7">
    <location>
        <begin position="137"/>
        <end position="156"/>
    </location>
</feature>
<feature type="transmembrane region" description="Helical" evidence="7">
    <location>
        <begin position="72"/>
        <end position="98"/>
    </location>
</feature>
<feature type="domain" description="CSC1/OSCA1-like 7TM region" evidence="8">
    <location>
        <begin position="362"/>
        <end position="637"/>
    </location>
</feature>
<feature type="transmembrane region" description="Helical" evidence="7">
    <location>
        <begin position="583"/>
        <end position="603"/>
    </location>
</feature>
<evidence type="ECO:0000259" key="10">
    <source>
        <dbReference type="Pfam" id="PF14703"/>
    </source>
</evidence>
<evidence type="ECO:0000256" key="5">
    <source>
        <dbReference type="ARBA" id="ARBA00022989"/>
    </source>
</evidence>
<dbReference type="InterPro" id="IPR003864">
    <property type="entry name" value="CSC1/OSCA1-like_7TM"/>
</dbReference>
<dbReference type="OrthoDB" id="2150324at2759"/>
<proteinExistence type="inferred from homology"/>
<feature type="transmembrane region" description="Helical" evidence="7">
    <location>
        <begin position="410"/>
        <end position="430"/>
    </location>
</feature>
<dbReference type="Proteomes" id="UP000278143">
    <property type="component" value="Unassembled WGS sequence"/>
</dbReference>
<organism evidence="11 12">
    <name type="scientific">Syncephalis pseudoplumigaleata</name>
    <dbReference type="NCBI Taxonomy" id="1712513"/>
    <lineage>
        <taxon>Eukaryota</taxon>
        <taxon>Fungi</taxon>
        <taxon>Fungi incertae sedis</taxon>
        <taxon>Zoopagomycota</taxon>
        <taxon>Zoopagomycotina</taxon>
        <taxon>Zoopagomycetes</taxon>
        <taxon>Zoopagales</taxon>
        <taxon>Piptocephalidaceae</taxon>
        <taxon>Syncephalis</taxon>
    </lineage>
</organism>
<dbReference type="Pfam" id="PF14703">
    <property type="entry name" value="PHM7_cyt"/>
    <property type="match status" value="1"/>
</dbReference>
<feature type="transmembrane region" description="Helical" evidence="7">
    <location>
        <begin position="6"/>
        <end position="22"/>
    </location>
</feature>
<comment type="similarity">
    <text evidence="2">Belongs to the CSC1 (TC 1.A.17) family.</text>
</comment>
<name>A0A4P9Z1S3_9FUNG</name>
<protein>
    <recommendedName>
        <fullName evidence="13">Calcium-activated chloride channel-domain-containing protein</fullName>
    </recommendedName>
</protein>
<dbReference type="Pfam" id="PF02714">
    <property type="entry name" value="RSN1_7TM"/>
    <property type="match status" value="1"/>
</dbReference>
<evidence type="ECO:0000256" key="3">
    <source>
        <dbReference type="ARBA" id="ARBA00022448"/>
    </source>
</evidence>
<gene>
    <name evidence="11" type="ORF">SYNPS1DRAFT_10478</name>
</gene>
<accession>A0A4P9Z1S3</accession>
<dbReference type="PANTHER" id="PTHR13018:SF149">
    <property type="entry name" value="DOMAIN PROTEIN, PUTATIVE (AFU_ORTHOLOGUE AFUA_3G11660)-RELATED"/>
    <property type="match status" value="1"/>
</dbReference>
<evidence type="ECO:0000256" key="7">
    <source>
        <dbReference type="SAM" id="Phobius"/>
    </source>
</evidence>
<feature type="non-terminal residue" evidence="11">
    <location>
        <position position="1"/>
    </location>
</feature>
<dbReference type="Pfam" id="PF13967">
    <property type="entry name" value="RSN1_TM"/>
    <property type="match status" value="1"/>
</dbReference>
<dbReference type="GO" id="GO:0005886">
    <property type="term" value="C:plasma membrane"/>
    <property type="evidence" value="ECO:0007669"/>
    <property type="project" value="TreeGrafter"/>
</dbReference>
<evidence type="ECO:0000256" key="6">
    <source>
        <dbReference type="ARBA" id="ARBA00023136"/>
    </source>
</evidence>
<dbReference type="PANTHER" id="PTHR13018">
    <property type="entry name" value="PROBABLE MEMBRANE PROTEIN DUF221-RELATED"/>
    <property type="match status" value="1"/>
</dbReference>
<keyword evidence="12" id="KW-1185">Reference proteome</keyword>
<feature type="domain" description="CSC1/OSCA1-like cytosolic" evidence="10">
    <location>
        <begin position="182"/>
        <end position="351"/>
    </location>
</feature>
<keyword evidence="4 7" id="KW-0812">Transmembrane</keyword>
<evidence type="ECO:0000313" key="12">
    <source>
        <dbReference type="Proteomes" id="UP000278143"/>
    </source>
</evidence>
<feature type="transmembrane region" description="Helical" evidence="7">
    <location>
        <begin position="615"/>
        <end position="636"/>
    </location>
</feature>
<keyword evidence="3" id="KW-0813">Transport</keyword>
<evidence type="ECO:0000313" key="11">
    <source>
        <dbReference type="EMBL" id="RKP26394.1"/>
    </source>
</evidence>
<evidence type="ECO:0000259" key="9">
    <source>
        <dbReference type="Pfam" id="PF13967"/>
    </source>
</evidence>
<dbReference type="EMBL" id="KZ989437">
    <property type="protein sequence ID" value="RKP26394.1"/>
    <property type="molecule type" value="Genomic_DNA"/>
</dbReference>
<dbReference type="GO" id="GO:0005227">
    <property type="term" value="F:calcium-activated cation channel activity"/>
    <property type="evidence" value="ECO:0007669"/>
    <property type="project" value="InterPro"/>
</dbReference>
<dbReference type="InterPro" id="IPR045122">
    <property type="entry name" value="Csc1-like"/>
</dbReference>
<dbReference type="AlphaFoldDB" id="A0A4P9Z1S3"/>
<feature type="non-terminal residue" evidence="11">
    <location>
        <position position="638"/>
    </location>
</feature>
<feature type="transmembrane region" description="Helical" evidence="7">
    <location>
        <begin position="364"/>
        <end position="390"/>
    </location>
</feature>
<feature type="domain" description="CSC1/OSCA1-like N-terminal transmembrane" evidence="9">
    <location>
        <begin position="2"/>
        <end position="156"/>
    </location>
</feature>
<sequence>QILLSIGIQVLFVIMFSLLRPKNNVIYARRQKYIDPTRQPPKLAPGLFSWIRPVLFANHDTLSVQLGLDATIFLNFIQFCCRVFLVLGVVVSLVLMPINYSTYRQRKRTGPLVDDQGDEFDFAQLSITAATTNKERLWAHAVMCWIVSGVVYYAGYRLFQKVIALRQTLFASPEYSQQMHTRVIMITQLPKRYRSERGLHAWLGEHGVWHPNAVAVVNRKIGELPKLVEKHEHALRQLESLLAKYYQHPDKPPKRRPTRYLNGYYGRKVDAIDYYAEQIDALEAEIYATRQRFSKFSASSVGFVCYPSVSEAHQAARVLKHKLRTMKQLAKLKKVPQVALAVPPEDVIWTNVTLRMPERTSRQFSGTLVFVGILLFSMLVITWIATLADIPKIMAAWSFTQKLFHRFNTFFRLLSASITPILITLFFMALPRILRMISRYQGANTGGRVRQGVLKKFFTFLFINQLTMFLTAFLIAIAIDISNGRWKTLFQSAELGFKRIVEAMVRSSNIWITYITVRGIGLSIELLQLMTLIRVFSRRRLFHPTPRELQEFTRPPHFPFEVMYGNYVFLMLIGLMFSVISPMILLIGLLNFFVALMVFRYQFMYVYAAKVERDGYLWPIVYNQCMAAIVCFQLLMVV</sequence>
<evidence type="ECO:0000256" key="4">
    <source>
        <dbReference type="ARBA" id="ARBA00022692"/>
    </source>
</evidence>
<evidence type="ECO:0000259" key="8">
    <source>
        <dbReference type="Pfam" id="PF02714"/>
    </source>
</evidence>
<dbReference type="InterPro" id="IPR027815">
    <property type="entry name" value="CSC1/OSCA1-like_cyt"/>
</dbReference>
<keyword evidence="5 7" id="KW-1133">Transmembrane helix</keyword>
<evidence type="ECO:0000256" key="1">
    <source>
        <dbReference type="ARBA" id="ARBA00004141"/>
    </source>
</evidence>
<evidence type="ECO:0000256" key="2">
    <source>
        <dbReference type="ARBA" id="ARBA00007779"/>
    </source>
</evidence>